<keyword evidence="3" id="KW-0150">Chloroplast</keyword>
<evidence type="ECO:0000256" key="1">
    <source>
        <dbReference type="ARBA" id="ARBA00010759"/>
    </source>
</evidence>
<evidence type="ECO:0000256" key="2">
    <source>
        <dbReference type="ARBA" id="ARBA00012175"/>
    </source>
</evidence>
<dbReference type="EC" id="3.5.1.88" evidence="2 3"/>
<keyword evidence="3" id="KW-0479">Metal-binding</keyword>
<reference evidence="4" key="1">
    <citation type="submission" date="2018-02" db="EMBL/GenBank/DDBJ databases">
        <title>Rhizophora mucronata_Transcriptome.</title>
        <authorList>
            <person name="Meera S.P."/>
            <person name="Sreeshan A."/>
            <person name="Augustine A."/>
        </authorList>
    </citation>
    <scope>NUCLEOTIDE SEQUENCE</scope>
    <source>
        <tissue evidence="4">Leaf</tissue>
    </source>
</reference>
<dbReference type="GO" id="GO:0046872">
    <property type="term" value="F:metal ion binding"/>
    <property type="evidence" value="ECO:0007669"/>
    <property type="project" value="UniProtKB-KW"/>
</dbReference>
<evidence type="ECO:0000313" key="4">
    <source>
        <dbReference type="EMBL" id="MBX00099.1"/>
    </source>
</evidence>
<organism evidence="4">
    <name type="scientific">Rhizophora mucronata</name>
    <name type="common">Asiatic mangrove</name>
    <dbReference type="NCBI Taxonomy" id="61149"/>
    <lineage>
        <taxon>Eukaryota</taxon>
        <taxon>Viridiplantae</taxon>
        <taxon>Streptophyta</taxon>
        <taxon>Embryophyta</taxon>
        <taxon>Tracheophyta</taxon>
        <taxon>Spermatophyta</taxon>
        <taxon>Magnoliopsida</taxon>
        <taxon>eudicotyledons</taxon>
        <taxon>Gunneridae</taxon>
        <taxon>Pentapetalae</taxon>
        <taxon>rosids</taxon>
        <taxon>fabids</taxon>
        <taxon>Malpighiales</taxon>
        <taxon>Rhizophoraceae</taxon>
        <taxon>Rhizophora</taxon>
    </lineage>
</organism>
<evidence type="ECO:0000256" key="3">
    <source>
        <dbReference type="RuleBase" id="RU362111"/>
    </source>
</evidence>
<proteinExistence type="inferred from homology"/>
<keyword evidence="3" id="KW-0809">Transit peptide</keyword>
<dbReference type="InterPro" id="IPR036821">
    <property type="entry name" value="Peptide_deformylase_sf"/>
</dbReference>
<accession>A0A2P2K348</accession>
<dbReference type="Pfam" id="PF01327">
    <property type="entry name" value="Pep_deformylase"/>
    <property type="match status" value="1"/>
</dbReference>
<keyword evidence="3" id="KW-0934">Plastid</keyword>
<dbReference type="GO" id="GO:0009507">
    <property type="term" value="C:chloroplast"/>
    <property type="evidence" value="ECO:0007669"/>
    <property type="project" value="UniProtKB-SubCell"/>
</dbReference>
<dbReference type="SUPFAM" id="SSF56420">
    <property type="entry name" value="Peptide deformylase"/>
    <property type="match status" value="1"/>
</dbReference>
<comment type="similarity">
    <text evidence="1 3">Belongs to the polypeptide deformylase family.</text>
</comment>
<keyword evidence="3" id="KW-0378">Hydrolase</keyword>
<dbReference type="Gene3D" id="3.90.45.10">
    <property type="entry name" value="Peptide deformylase"/>
    <property type="match status" value="1"/>
</dbReference>
<protein>
    <recommendedName>
        <fullName evidence="2 3">Peptide deformylase</fullName>
        <ecNumber evidence="2 3">3.5.1.88</ecNumber>
    </recommendedName>
</protein>
<dbReference type="EMBL" id="GGEC01019615">
    <property type="protein sequence ID" value="MBX00099.1"/>
    <property type="molecule type" value="Transcribed_RNA"/>
</dbReference>
<dbReference type="GO" id="GO:0042586">
    <property type="term" value="F:peptide deformylase activity"/>
    <property type="evidence" value="ECO:0007669"/>
    <property type="project" value="UniProtKB-EC"/>
</dbReference>
<sequence>MLIADHLKYEAPLKIVEYPDPILRAKNKRIDTFDENLKKLVDEMFDVMYK</sequence>
<dbReference type="GO" id="GO:0006412">
    <property type="term" value="P:translation"/>
    <property type="evidence" value="ECO:0007669"/>
    <property type="project" value="UniProtKB-KW"/>
</dbReference>
<dbReference type="PANTHER" id="PTHR10458">
    <property type="entry name" value="PEPTIDE DEFORMYLASE"/>
    <property type="match status" value="1"/>
</dbReference>
<dbReference type="AlphaFoldDB" id="A0A2P2K348"/>
<name>A0A2P2K348_RHIMU</name>
<keyword evidence="3" id="KW-0648">Protein biosynthesis</keyword>
<dbReference type="InterPro" id="IPR023635">
    <property type="entry name" value="Peptide_deformylase"/>
</dbReference>
<comment type="function">
    <text evidence="3">Removes the formyl group from the N-terminal Met of newly synthesized proteins.</text>
</comment>
<comment type="catalytic activity">
    <reaction evidence="3">
        <text>N-terminal N-formyl-L-methionyl-[peptide] + H2O = N-terminal L-methionyl-[peptide] + formate</text>
        <dbReference type="Rhea" id="RHEA:24420"/>
        <dbReference type="Rhea" id="RHEA-COMP:10639"/>
        <dbReference type="Rhea" id="RHEA-COMP:10640"/>
        <dbReference type="ChEBI" id="CHEBI:15377"/>
        <dbReference type="ChEBI" id="CHEBI:15740"/>
        <dbReference type="ChEBI" id="CHEBI:49298"/>
        <dbReference type="ChEBI" id="CHEBI:64731"/>
        <dbReference type="EC" id="3.5.1.88"/>
    </reaction>
</comment>
<comment type="subcellular location">
    <subcellularLocation>
        <location evidence="3">Plastid</location>
        <location evidence="3">Chloroplast</location>
    </subcellularLocation>
</comment>
<dbReference type="PANTHER" id="PTHR10458:SF22">
    <property type="entry name" value="PEPTIDE DEFORMYLASE"/>
    <property type="match status" value="1"/>
</dbReference>